<comment type="caution">
    <text evidence="4">The sequence shown here is derived from an EMBL/GenBank/DDBJ whole genome shotgun (WGS) entry which is preliminary data.</text>
</comment>
<proteinExistence type="inferred from homology"/>
<keyword evidence="5" id="KW-1185">Reference proteome</keyword>
<comment type="similarity">
    <text evidence="1">Belongs to the bacterial solute-binding protein 3 family.</text>
</comment>
<dbReference type="SMART" id="SM00062">
    <property type="entry name" value="PBPb"/>
    <property type="match status" value="1"/>
</dbReference>
<dbReference type="Proteomes" id="UP001486808">
    <property type="component" value="Unassembled WGS sequence"/>
</dbReference>
<dbReference type="PANTHER" id="PTHR35936">
    <property type="entry name" value="MEMBRANE-BOUND LYTIC MUREIN TRANSGLYCOSYLASE F"/>
    <property type="match status" value="1"/>
</dbReference>
<dbReference type="SUPFAM" id="SSF53850">
    <property type="entry name" value="Periplasmic binding protein-like II"/>
    <property type="match status" value="1"/>
</dbReference>
<feature type="domain" description="Solute-binding protein family 3/N-terminal" evidence="3">
    <location>
        <begin position="37"/>
        <end position="257"/>
    </location>
</feature>
<reference evidence="4 5" key="1">
    <citation type="submission" date="2024-04" db="EMBL/GenBank/DDBJ databases">
        <title>Draft genome sequence of Halopseudomonas sabulinigri NBRC 116187.</title>
        <authorList>
            <person name="Miyakawa T."/>
            <person name="Kusuya Y."/>
            <person name="Miura T."/>
        </authorList>
    </citation>
    <scope>NUCLEOTIDE SEQUENCE [LARGE SCALE GENOMIC DNA]</scope>
    <source>
        <strain evidence="4 5">4NH20-0042</strain>
    </source>
</reference>
<dbReference type="EMBL" id="BAABWD010000001">
    <property type="protein sequence ID" value="GAA6129762.1"/>
    <property type="molecule type" value="Genomic_DNA"/>
</dbReference>
<evidence type="ECO:0000256" key="1">
    <source>
        <dbReference type="ARBA" id="ARBA00010333"/>
    </source>
</evidence>
<dbReference type="Gene3D" id="3.40.190.10">
    <property type="entry name" value="Periplasmic binding protein-like II"/>
    <property type="match status" value="2"/>
</dbReference>
<evidence type="ECO:0000313" key="5">
    <source>
        <dbReference type="Proteomes" id="UP001486808"/>
    </source>
</evidence>
<evidence type="ECO:0000256" key="2">
    <source>
        <dbReference type="ARBA" id="ARBA00022729"/>
    </source>
</evidence>
<name>A0ABP9ZJZ3_9GAMM</name>
<dbReference type="PANTHER" id="PTHR35936:SF6">
    <property type="entry name" value="AMINO ACID ABC TRANSPORTER SUBSTRATE-BINDING PAAT FAMILY PROTEIN"/>
    <property type="match status" value="1"/>
</dbReference>
<dbReference type="InterPro" id="IPR001638">
    <property type="entry name" value="Solute-binding_3/MltF_N"/>
</dbReference>
<keyword evidence="2" id="KW-0732">Signal</keyword>
<organism evidence="4 5">
    <name type="scientific">Halopseudomonas sabulinigri</name>
    <dbReference type="NCBI Taxonomy" id="472181"/>
    <lineage>
        <taxon>Bacteria</taxon>
        <taxon>Pseudomonadati</taxon>
        <taxon>Pseudomonadota</taxon>
        <taxon>Gammaproteobacteria</taxon>
        <taxon>Pseudomonadales</taxon>
        <taxon>Pseudomonadaceae</taxon>
        <taxon>Halopseudomonas</taxon>
    </lineage>
</organism>
<evidence type="ECO:0000259" key="3">
    <source>
        <dbReference type="SMART" id="SM00062"/>
    </source>
</evidence>
<dbReference type="Pfam" id="PF00497">
    <property type="entry name" value="SBP_bac_3"/>
    <property type="match status" value="1"/>
</dbReference>
<gene>
    <name evidence="4" type="ORF">NBRC116187_01220</name>
</gene>
<accession>A0ABP9ZJZ3</accession>
<sequence>MMMHSLFKQRCRASAPAALIAFVLWTVPLHAEEALPVLNAGYISFPPIAYMDENGQAHGSIIELTNQLAADSGYRINWINYPINRIYHSLRSGDIDFWPGSPNVPALKDVTLSSQPLGISVRLCAFSLAGSQTITRAEQLRDKQLVLIRGYTYRDQLNTLFQENPHQPIVAPNHPAALELLQRGRGDYLISYGHPMQEAMKDYPLQGAHCDTLDEWPLVYVVSRRNPQAQQLADTLDAAYQRRLAAHQAIEATAEPLAHEQR</sequence>
<protein>
    <submittedName>
        <fullName evidence="4">Transporter substrate-binding domain-containing protein</fullName>
    </submittedName>
</protein>
<evidence type="ECO:0000313" key="4">
    <source>
        <dbReference type="EMBL" id="GAA6129762.1"/>
    </source>
</evidence>